<accession>W8C9S6</accession>
<evidence type="ECO:0000313" key="1">
    <source>
        <dbReference type="EMBL" id="JAC04657.1"/>
    </source>
</evidence>
<dbReference type="OrthoDB" id="8190480at2759"/>
<reference evidence="1" key="2">
    <citation type="journal article" date="2014" name="BMC Genomics">
        <title>A genomic perspective to assessing quality of mass-reared SIT flies used in Mediterranean fruit fly (Ceratitis capitata) eradication in California.</title>
        <authorList>
            <person name="Calla B."/>
            <person name="Hall B."/>
            <person name="Hou S."/>
            <person name="Geib S.M."/>
        </authorList>
    </citation>
    <scope>NUCLEOTIDE SEQUENCE</scope>
</reference>
<sequence>MRSESLIKHYWDCAGTLDSEHHTHKLLKSYYMTICRKLAKTSVWMPKEKFSRNTMCRRCSSKWNETNFRMKLNPQQITYSAKAKRQIEKLYDAKSGIENRRALTRKQRKRAKWLKKRVMNSVEIQCELCQHKTRIEMHKPNKREPKSGTMKCNADENDLPELITSTPVTAKTKKKKNKSKDKTAGLKIEKVQMVTTKNVTANIVDNKNRINNIKKQEHSVPIANTQQPHKKSIIKADVKTTTNLSQPLKAKKQKKKAKTFPTAAAPKIQSKTQQQNSILQLAALLKAQNKPGPNATQKRLESLLK</sequence>
<organism evidence="1">
    <name type="scientific">Ceratitis capitata</name>
    <name type="common">Mediterranean fruit fly</name>
    <name type="synonym">Tephritis capitata</name>
    <dbReference type="NCBI Taxonomy" id="7213"/>
    <lineage>
        <taxon>Eukaryota</taxon>
        <taxon>Metazoa</taxon>
        <taxon>Ecdysozoa</taxon>
        <taxon>Arthropoda</taxon>
        <taxon>Hexapoda</taxon>
        <taxon>Insecta</taxon>
        <taxon>Pterygota</taxon>
        <taxon>Neoptera</taxon>
        <taxon>Endopterygota</taxon>
        <taxon>Diptera</taxon>
        <taxon>Brachycera</taxon>
        <taxon>Muscomorpha</taxon>
        <taxon>Tephritoidea</taxon>
        <taxon>Tephritidae</taxon>
        <taxon>Ceratitis</taxon>
        <taxon>Ceratitis</taxon>
    </lineage>
</organism>
<dbReference type="RefSeq" id="XP_004535892.1">
    <property type="nucleotide sequence ID" value="XM_004535835.3"/>
</dbReference>
<reference evidence="1" key="1">
    <citation type="submission" date="2013-07" db="EMBL/GenBank/DDBJ databases">
        <authorList>
            <person name="Geib S."/>
        </authorList>
    </citation>
    <scope>NUCLEOTIDE SEQUENCE</scope>
</reference>
<dbReference type="KEGG" id="ccat:101452327"/>
<proteinExistence type="evidence at transcript level"/>
<protein>
    <submittedName>
        <fullName evidence="1">Uncharacterized protein</fullName>
    </submittedName>
</protein>
<dbReference type="AlphaFoldDB" id="W8C9S6"/>
<dbReference type="EMBL" id="GAMC01001899">
    <property type="protein sequence ID" value="JAC04657.1"/>
    <property type="molecule type" value="mRNA"/>
</dbReference>
<name>W8C9S6_CERCA</name>
<dbReference type="GeneID" id="101452327"/>